<feature type="transmembrane region" description="Helical" evidence="6">
    <location>
        <begin position="36"/>
        <end position="58"/>
    </location>
</feature>
<feature type="transmembrane region" description="Helical" evidence="6">
    <location>
        <begin position="6"/>
        <end position="24"/>
    </location>
</feature>
<dbReference type="RefSeq" id="WP_171589296.1">
    <property type="nucleotide sequence ID" value="NZ_JABGBO010000010.1"/>
</dbReference>
<feature type="transmembrane region" description="Helical" evidence="6">
    <location>
        <begin position="223"/>
        <end position="245"/>
    </location>
</feature>
<dbReference type="Proteomes" id="UP000541421">
    <property type="component" value="Unassembled WGS sequence"/>
</dbReference>
<name>A0A7Y4LD97_9BURK</name>
<keyword evidence="5 6" id="KW-0472">Membrane</keyword>
<evidence type="ECO:0000256" key="6">
    <source>
        <dbReference type="SAM" id="Phobius"/>
    </source>
</evidence>
<reference evidence="7 8" key="1">
    <citation type="submission" date="2020-05" db="EMBL/GenBank/DDBJ databases">
        <authorList>
            <person name="Niu N."/>
        </authorList>
    </citation>
    <scope>NUCLEOTIDE SEQUENCE [LARGE SCALE GENOMIC DNA]</scope>
    <source>
        <strain evidence="7 8">LMG10982</strain>
    </source>
</reference>
<dbReference type="InterPro" id="IPR005226">
    <property type="entry name" value="UPF0014_fam"/>
</dbReference>
<evidence type="ECO:0000256" key="3">
    <source>
        <dbReference type="ARBA" id="ARBA00022692"/>
    </source>
</evidence>
<feature type="transmembrane region" description="Helical" evidence="6">
    <location>
        <begin position="126"/>
        <end position="146"/>
    </location>
</feature>
<dbReference type="AlphaFoldDB" id="A0A7Y4LD97"/>
<accession>A0A7Y4LD97</accession>
<dbReference type="GO" id="GO:0005886">
    <property type="term" value="C:plasma membrane"/>
    <property type="evidence" value="ECO:0007669"/>
    <property type="project" value="TreeGrafter"/>
</dbReference>
<gene>
    <name evidence="7" type="primary">fetB</name>
    <name evidence="7" type="ORF">HKX40_09265</name>
</gene>
<evidence type="ECO:0000256" key="2">
    <source>
        <dbReference type="ARBA" id="ARBA00005268"/>
    </source>
</evidence>
<sequence>MDYHSLSYADIAIAASLILINGIISLIMRLGLVKSLLIGAIRTVVQLSVIGIVLKWIFTINHESVVLLILLVMTSIAAITAKGRNSFTYRGLLQDTFVAVWLPSWTVLFISMLLILRVDPWYSPQFLIPIGGMIIGNILTGVALVTERLLSEIKEKRAYIEMLISLGATPWESYQKIAKNAVSAGMMPSINNMMVVGLVSLPGMMTGQILAGQDPEQAVRYQIIMLFFQTATTGIACILVVYMVFKRLFNAEGILLFERLKASNKKHKR</sequence>
<feature type="transmembrane region" description="Helical" evidence="6">
    <location>
        <begin position="93"/>
        <end position="114"/>
    </location>
</feature>
<protein>
    <submittedName>
        <fullName evidence="7">Iron export ABC transporter permease subunit FetB</fullName>
    </submittedName>
</protein>
<comment type="caution">
    <text evidence="7">The sequence shown here is derived from an EMBL/GenBank/DDBJ whole genome shotgun (WGS) entry which is preliminary data.</text>
</comment>
<dbReference type="PANTHER" id="PTHR30028">
    <property type="entry name" value="UPF0014 INNER MEMBRANE PROTEIN YBBM-RELATED"/>
    <property type="match status" value="1"/>
</dbReference>
<organism evidence="7 8">
    <name type="scientific">Pelistega europaea</name>
    <dbReference type="NCBI Taxonomy" id="106147"/>
    <lineage>
        <taxon>Bacteria</taxon>
        <taxon>Pseudomonadati</taxon>
        <taxon>Pseudomonadota</taxon>
        <taxon>Betaproteobacteria</taxon>
        <taxon>Burkholderiales</taxon>
        <taxon>Alcaligenaceae</taxon>
        <taxon>Pelistega</taxon>
    </lineage>
</organism>
<proteinExistence type="inferred from homology"/>
<evidence type="ECO:0000313" key="8">
    <source>
        <dbReference type="Proteomes" id="UP000541421"/>
    </source>
</evidence>
<evidence type="ECO:0000256" key="1">
    <source>
        <dbReference type="ARBA" id="ARBA00004141"/>
    </source>
</evidence>
<keyword evidence="3 6" id="KW-0812">Transmembrane</keyword>
<evidence type="ECO:0000256" key="4">
    <source>
        <dbReference type="ARBA" id="ARBA00022989"/>
    </source>
</evidence>
<keyword evidence="8" id="KW-1185">Reference proteome</keyword>
<comment type="similarity">
    <text evidence="2">Belongs to the UPF0014 family.</text>
</comment>
<comment type="subcellular location">
    <subcellularLocation>
        <location evidence="1">Membrane</location>
        <topology evidence="1">Multi-pass membrane protein</topology>
    </subcellularLocation>
</comment>
<dbReference type="EMBL" id="JABGBO010000010">
    <property type="protein sequence ID" value="NOL50317.1"/>
    <property type="molecule type" value="Genomic_DNA"/>
</dbReference>
<dbReference type="PANTHER" id="PTHR30028:SF0">
    <property type="entry name" value="PROTEIN ALUMINUM SENSITIVE 3"/>
    <property type="match status" value="1"/>
</dbReference>
<dbReference type="Pfam" id="PF03649">
    <property type="entry name" value="UPF0014"/>
    <property type="match status" value="1"/>
</dbReference>
<keyword evidence="4 6" id="KW-1133">Transmembrane helix</keyword>
<evidence type="ECO:0000256" key="5">
    <source>
        <dbReference type="ARBA" id="ARBA00023136"/>
    </source>
</evidence>
<feature type="transmembrane region" description="Helical" evidence="6">
    <location>
        <begin position="64"/>
        <end position="81"/>
    </location>
</feature>
<evidence type="ECO:0000313" key="7">
    <source>
        <dbReference type="EMBL" id="NOL50317.1"/>
    </source>
</evidence>